<keyword evidence="3" id="KW-0804">Transcription</keyword>
<proteinExistence type="predicted"/>
<dbReference type="InterPro" id="IPR001647">
    <property type="entry name" value="HTH_TetR"/>
</dbReference>
<evidence type="ECO:0000256" key="3">
    <source>
        <dbReference type="ARBA" id="ARBA00023163"/>
    </source>
</evidence>
<dbReference type="RefSeq" id="WP_266440209.1">
    <property type="nucleotide sequence ID" value="NZ_BAAAZX010000006.1"/>
</dbReference>
<evidence type="ECO:0000259" key="6">
    <source>
        <dbReference type="PROSITE" id="PS50977"/>
    </source>
</evidence>
<dbReference type="Pfam" id="PF02909">
    <property type="entry name" value="TetR_C_1"/>
    <property type="match status" value="1"/>
</dbReference>
<evidence type="ECO:0000313" key="8">
    <source>
        <dbReference type="Proteomes" id="UP001500456"/>
    </source>
</evidence>
<dbReference type="PROSITE" id="PS50977">
    <property type="entry name" value="HTH_TETR_2"/>
    <property type="match status" value="1"/>
</dbReference>
<dbReference type="PANTHER" id="PTHR30055:SF151">
    <property type="entry name" value="TRANSCRIPTIONAL REGULATORY PROTEIN"/>
    <property type="match status" value="1"/>
</dbReference>
<organism evidence="7 8">
    <name type="scientific">Streptomyces plumbiresistens</name>
    <dbReference type="NCBI Taxonomy" id="511811"/>
    <lineage>
        <taxon>Bacteria</taxon>
        <taxon>Bacillati</taxon>
        <taxon>Actinomycetota</taxon>
        <taxon>Actinomycetes</taxon>
        <taxon>Kitasatosporales</taxon>
        <taxon>Streptomycetaceae</taxon>
        <taxon>Streptomyces</taxon>
    </lineage>
</organism>
<reference evidence="8" key="1">
    <citation type="journal article" date="2019" name="Int. J. Syst. Evol. Microbiol.">
        <title>The Global Catalogue of Microorganisms (GCM) 10K type strain sequencing project: providing services to taxonomists for standard genome sequencing and annotation.</title>
        <authorList>
            <consortium name="The Broad Institute Genomics Platform"/>
            <consortium name="The Broad Institute Genome Sequencing Center for Infectious Disease"/>
            <person name="Wu L."/>
            <person name="Ma J."/>
        </authorList>
    </citation>
    <scope>NUCLEOTIDE SEQUENCE [LARGE SCALE GENOMIC DNA]</scope>
    <source>
        <strain evidence="8">JCM 16924</strain>
    </source>
</reference>
<keyword evidence="8" id="KW-1185">Reference proteome</keyword>
<dbReference type="PANTHER" id="PTHR30055">
    <property type="entry name" value="HTH-TYPE TRANSCRIPTIONAL REGULATOR RUTR"/>
    <property type="match status" value="1"/>
</dbReference>
<dbReference type="InterPro" id="IPR004111">
    <property type="entry name" value="Repressor_TetR_C"/>
</dbReference>
<evidence type="ECO:0000256" key="1">
    <source>
        <dbReference type="ARBA" id="ARBA00023015"/>
    </source>
</evidence>
<dbReference type="SUPFAM" id="SSF48498">
    <property type="entry name" value="Tetracyclin repressor-like, C-terminal domain"/>
    <property type="match status" value="1"/>
</dbReference>
<evidence type="ECO:0000313" key="7">
    <source>
        <dbReference type="EMBL" id="GAA3991676.1"/>
    </source>
</evidence>
<dbReference type="InterPro" id="IPR036271">
    <property type="entry name" value="Tet_transcr_reg_TetR-rel_C_sf"/>
</dbReference>
<dbReference type="Proteomes" id="UP001500456">
    <property type="component" value="Unassembled WGS sequence"/>
</dbReference>
<name>A0ABP7R385_9ACTN</name>
<dbReference type="Gene3D" id="1.10.10.60">
    <property type="entry name" value="Homeodomain-like"/>
    <property type="match status" value="1"/>
</dbReference>
<feature type="DNA-binding region" description="H-T-H motif" evidence="4">
    <location>
        <begin position="51"/>
        <end position="70"/>
    </location>
</feature>
<sequence>MVVRKDGDSDSTLVWARPEPPDRPAPAPLSRDRIVRAAIELADRDGLDAVSLRKVAAMLDAGPMRLYRYLSTKEELLDLMVDAVYGEIPRPDPADGDWRTALRSFAHGMRQAALRHEWFADLLGRRPHLGPEALANLEASLAALDGALGTGDIDSVIQARDAVNAYVIGALRSEITERRTERATGLDEHQWQVASSSYLNQVLATGRYPTLARVVSDAGDRDAQAKFDTGLDYLLDGIAARLGV</sequence>
<accession>A0ABP7R385</accession>
<evidence type="ECO:0000256" key="2">
    <source>
        <dbReference type="ARBA" id="ARBA00023125"/>
    </source>
</evidence>
<keyword evidence="1" id="KW-0805">Transcription regulation</keyword>
<evidence type="ECO:0000256" key="4">
    <source>
        <dbReference type="PROSITE-ProRule" id="PRU00335"/>
    </source>
</evidence>
<dbReference type="InterPro" id="IPR050109">
    <property type="entry name" value="HTH-type_TetR-like_transc_reg"/>
</dbReference>
<evidence type="ECO:0000256" key="5">
    <source>
        <dbReference type="SAM" id="MobiDB-lite"/>
    </source>
</evidence>
<dbReference type="InterPro" id="IPR009057">
    <property type="entry name" value="Homeodomain-like_sf"/>
</dbReference>
<feature type="domain" description="HTH tetR-type" evidence="6">
    <location>
        <begin position="28"/>
        <end position="88"/>
    </location>
</feature>
<gene>
    <name evidence="7" type="ORF">GCM10022232_28010</name>
</gene>
<keyword evidence="2 4" id="KW-0238">DNA-binding</keyword>
<protein>
    <submittedName>
        <fullName evidence="7">TetR/AcrR family transcriptional regulator C-terminal domain-containing protein</fullName>
    </submittedName>
</protein>
<dbReference type="EMBL" id="BAAAZX010000006">
    <property type="protein sequence ID" value="GAA3991676.1"/>
    <property type="molecule type" value="Genomic_DNA"/>
</dbReference>
<comment type="caution">
    <text evidence="7">The sequence shown here is derived from an EMBL/GenBank/DDBJ whole genome shotgun (WGS) entry which is preliminary data.</text>
</comment>
<dbReference type="Pfam" id="PF00440">
    <property type="entry name" value="TetR_N"/>
    <property type="match status" value="1"/>
</dbReference>
<dbReference type="SUPFAM" id="SSF46689">
    <property type="entry name" value="Homeodomain-like"/>
    <property type="match status" value="1"/>
</dbReference>
<feature type="region of interest" description="Disordered" evidence="5">
    <location>
        <begin position="1"/>
        <end position="29"/>
    </location>
</feature>
<dbReference type="Gene3D" id="1.10.357.10">
    <property type="entry name" value="Tetracycline Repressor, domain 2"/>
    <property type="match status" value="1"/>
</dbReference>